<dbReference type="InterPro" id="IPR013670">
    <property type="entry name" value="EcoEI_R_C_dom"/>
</dbReference>
<gene>
    <name evidence="4" type="ORF">EIZ48_14740</name>
</gene>
<sequence>MKRSMNFEHLRSQWPNLAELGAYAEAYAVSDPQSSMVKLRCYVEKVVGYLYHELRLPVLPNANIYDKLTSGAFTSVVDKAILDKFHAVRRGGNKAAHEGYVNQHDALWLLKESYYIGCWLFMAYGDGKLEDCPAYQAPENAPREDESKVEFKRKNKQLQQKLVENSEQLQKALEELEVAQQAQLEAQQTAAKLKQEVDQVRADRLKTNTAKLKNTFDLNEAETRKRLIDSELRSEGWDVALDEESTEQVAKEYEVDGQPTLTGKGYCDYVLWDDNGKPLAVIEAKRTRRDAREGQQQAKLYADALEKVTDQRPVIFYTNGYDIWMWDDAQGYVPRKLYGYYSKDSLQYLIQQRTLRKDLNQTPIDIDVAGRMYQIETISRVCERFSDKHRKALIVQATGTGKTRVSIALSKRLLEAGWAKRVLFLCDRKELRKQAGNAFNEFTKEPLYIKGKSKKEVAKNARIVIATYPGMIKHYEEYDVGYFDLIIADESHRSIYNKYGDLFKYFDALQVGLTATPVEMISRSTSQLFGCDYKMPTANYPLEQAIEEGNLVPFRVVSHTTKFLRDGIKGNDLTDEQISQLEEQGIDPNTLDFDPKLVDKAVFNKDTNRAIIRNLMEKGLRDVDEQLPGKSIIFARNIAHAELIAELFQEMYPDLGGDFCRVIHSKYERAEELIDNFKSAENNKDEVTIAVSVDMLDTGIDVPECVNLVFAKPIKSKVKFWQMVGRGTRLCENLYGHGQHKTHFLIFDHWDNFEFFKLNPDEEDVTQGKSLAQKVFEAKVKLAEEALKKAEIDIFDAVIPEIKADIDTLNDQTIAVRDKWQVKAQLSDEKRLHQMAPDTKQLLYTEMAPLMQWRNITGESEALRLDLQFTEVQLTKLLQPSKVEMVAAPIMEKVTHLSMHLNEVRSKAKTINQVQQQNFWQDADHQTLEYCRSQLRSVIHLRDKGVAPLPPQTPIFDIKEDEAEYQSTEVKTDIVTVDYQIYRQEVEKTLVPLFESNNVLQKIRSGKSVSETDLETLNALVHTQNPNVDLATLKEFFPESTAGLDLILRTIVGMDAKAIEQEFTVFIQQIHTHINAKQQRFIGLLKNHLCRYGSVDIEQLYEAPFTQIHDDGLDGVFNEAQADVVAEFVKRFSVGLGEKQASVEKAVN</sequence>
<dbReference type="InterPro" id="IPR025285">
    <property type="entry name" value="DUF4145"/>
</dbReference>
<dbReference type="Gene3D" id="3.90.1570.30">
    <property type="match status" value="1"/>
</dbReference>
<organism evidence="4 5">
    <name type="scientific">Photobacterium alginatilyticum</name>
    <dbReference type="NCBI Taxonomy" id="1775171"/>
    <lineage>
        <taxon>Bacteria</taxon>
        <taxon>Pseudomonadati</taxon>
        <taxon>Pseudomonadota</taxon>
        <taxon>Gammaproteobacteria</taxon>
        <taxon>Vibrionales</taxon>
        <taxon>Vibrionaceae</taxon>
        <taxon>Photobacterium</taxon>
    </lineage>
</organism>
<feature type="coiled-coil region" evidence="1">
    <location>
        <begin position="148"/>
        <end position="203"/>
    </location>
</feature>
<dbReference type="InterPro" id="IPR001650">
    <property type="entry name" value="Helicase_C-like"/>
</dbReference>
<dbReference type="Gene3D" id="3.40.50.300">
    <property type="entry name" value="P-loop containing nucleotide triphosphate hydrolases"/>
    <property type="match status" value="2"/>
</dbReference>
<dbReference type="Pfam" id="PF08463">
    <property type="entry name" value="EcoEI_R_C"/>
    <property type="match status" value="1"/>
</dbReference>
<dbReference type="InterPro" id="IPR014001">
    <property type="entry name" value="Helicase_ATP-bd"/>
</dbReference>
<evidence type="ECO:0000313" key="5">
    <source>
        <dbReference type="Proteomes" id="UP000738517"/>
    </source>
</evidence>
<dbReference type="SMART" id="SM00487">
    <property type="entry name" value="DEXDc"/>
    <property type="match status" value="1"/>
</dbReference>
<dbReference type="Pfam" id="PF04851">
    <property type="entry name" value="ResIII"/>
    <property type="match status" value="1"/>
</dbReference>
<evidence type="ECO:0000256" key="1">
    <source>
        <dbReference type="SAM" id="Coils"/>
    </source>
</evidence>
<evidence type="ECO:0000259" key="2">
    <source>
        <dbReference type="PROSITE" id="PS51192"/>
    </source>
</evidence>
<dbReference type="SUPFAM" id="SSF52540">
    <property type="entry name" value="P-loop containing nucleoside triphosphate hydrolases"/>
    <property type="match status" value="1"/>
</dbReference>
<evidence type="ECO:0000259" key="3">
    <source>
        <dbReference type="PROSITE" id="PS51194"/>
    </source>
</evidence>
<accession>A0ABW9YJB0</accession>
<dbReference type="PROSITE" id="PS51192">
    <property type="entry name" value="HELICASE_ATP_BIND_1"/>
    <property type="match status" value="1"/>
</dbReference>
<dbReference type="InterPro" id="IPR007409">
    <property type="entry name" value="Restrct_endonuc_type1_HsdR_N"/>
</dbReference>
<evidence type="ECO:0000313" key="4">
    <source>
        <dbReference type="EMBL" id="NBI53833.1"/>
    </source>
</evidence>
<dbReference type="EMBL" id="RSEJ01000015">
    <property type="protein sequence ID" value="NBI53833.1"/>
    <property type="molecule type" value="Genomic_DNA"/>
</dbReference>
<comment type="caution">
    <text evidence="4">The sequence shown here is derived from an EMBL/GenBank/DDBJ whole genome shotgun (WGS) entry which is preliminary data.</text>
</comment>
<dbReference type="Pfam" id="PF00271">
    <property type="entry name" value="Helicase_C"/>
    <property type="match status" value="1"/>
</dbReference>
<feature type="domain" description="Helicase ATP-binding" evidence="2">
    <location>
        <begin position="383"/>
        <end position="535"/>
    </location>
</feature>
<dbReference type="PROSITE" id="PS51194">
    <property type="entry name" value="HELICASE_CTER"/>
    <property type="match status" value="1"/>
</dbReference>
<protein>
    <submittedName>
        <fullName evidence="4">DUF4145 domain-containing protein</fullName>
    </submittedName>
</protein>
<dbReference type="Pfam" id="PF04313">
    <property type="entry name" value="HSDR_N"/>
    <property type="match status" value="1"/>
</dbReference>
<dbReference type="CDD" id="cd18799">
    <property type="entry name" value="SF2_C_EcoAI-like"/>
    <property type="match status" value="1"/>
</dbReference>
<keyword evidence="5" id="KW-1185">Reference proteome</keyword>
<reference evidence="4 5" key="1">
    <citation type="journal article" date="2017" name="Int. J. Syst. Evol. Microbiol.">
        <title>Photobacterium alginatilyticum sp. nov., a marine bacterium isolated from bottom seawater.</title>
        <authorList>
            <person name="Wang X."/>
            <person name="Wang Y."/>
            <person name="Yang X."/>
            <person name="Sun H."/>
            <person name="Li B."/>
            <person name="Zhang X.H."/>
        </authorList>
    </citation>
    <scope>NUCLEOTIDE SEQUENCE [LARGE SCALE GENOMIC DNA]</scope>
    <source>
        <strain evidence="4 5">P03D4</strain>
    </source>
</reference>
<dbReference type="Proteomes" id="UP000738517">
    <property type="component" value="Unassembled WGS sequence"/>
</dbReference>
<dbReference type="Pfam" id="PF13643">
    <property type="entry name" value="DUF4145"/>
    <property type="match status" value="1"/>
</dbReference>
<proteinExistence type="predicted"/>
<feature type="domain" description="Helicase C-terminal" evidence="3">
    <location>
        <begin position="615"/>
        <end position="791"/>
    </location>
</feature>
<dbReference type="InterPro" id="IPR006935">
    <property type="entry name" value="Helicase/UvrB_N"/>
</dbReference>
<feature type="coiled-coil region" evidence="1">
    <location>
        <begin position="663"/>
        <end position="690"/>
    </location>
</feature>
<keyword evidence="1" id="KW-0175">Coiled coil</keyword>
<dbReference type="SMART" id="SM00490">
    <property type="entry name" value="HELICc"/>
    <property type="match status" value="1"/>
</dbReference>
<dbReference type="CDD" id="cd18032">
    <property type="entry name" value="DEXHc_RE_I_III_res"/>
    <property type="match status" value="1"/>
</dbReference>
<name>A0ABW9YJB0_9GAMM</name>
<dbReference type="InterPro" id="IPR027417">
    <property type="entry name" value="P-loop_NTPase"/>
</dbReference>
<dbReference type="PANTHER" id="PTHR47396">
    <property type="entry name" value="TYPE I RESTRICTION ENZYME ECOKI R PROTEIN"/>
    <property type="match status" value="1"/>
</dbReference>
<dbReference type="InterPro" id="IPR050742">
    <property type="entry name" value="Helicase_Restrict-Modif_Enz"/>
</dbReference>
<dbReference type="PANTHER" id="PTHR47396:SF1">
    <property type="entry name" value="ATP-DEPENDENT HELICASE IRC3-RELATED"/>
    <property type="match status" value="1"/>
</dbReference>